<protein>
    <submittedName>
        <fullName evidence="2">Chromosome 1, complete genome</fullName>
    </submittedName>
</protein>
<dbReference type="InParanoid" id="A0A098DCP5"/>
<name>A0A098DCP5_GIBZE</name>
<feature type="compositionally biased region" description="Polar residues" evidence="1">
    <location>
        <begin position="7"/>
        <end position="23"/>
    </location>
</feature>
<evidence type="ECO:0000313" key="3">
    <source>
        <dbReference type="EnsemblFungi" id="CEF75736"/>
    </source>
</evidence>
<feature type="region of interest" description="Disordered" evidence="1">
    <location>
        <begin position="100"/>
        <end position="132"/>
    </location>
</feature>
<feature type="region of interest" description="Disordered" evidence="1">
    <location>
        <begin position="545"/>
        <end position="579"/>
    </location>
</feature>
<dbReference type="AlphaFoldDB" id="A0A098DCP5"/>
<evidence type="ECO:0000313" key="4">
    <source>
        <dbReference type="Proteomes" id="UP000070720"/>
    </source>
</evidence>
<feature type="compositionally biased region" description="Low complexity" evidence="1">
    <location>
        <begin position="237"/>
        <end position="246"/>
    </location>
</feature>
<proteinExistence type="predicted"/>
<dbReference type="EMBL" id="HG970332">
    <property type="protein sequence ID" value="CEF75736.1"/>
    <property type="molecule type" value="Genomic_DNA"/>
</dbReference>
<dbReference type="Proteomes" id="UP000070720">
    <property type="component" value="Chromosome 1"/>
</dbReference>
<feature type="compositionally biased region" description="Polar residues" evidence="1">
    <location>
        <begin position="550"/>
        <end position="562"/>
    </location>
</feature>
<reference evidence="2 4" key="3">
    <citation type="journal article" date="2015" name="BMC Genomics">
        <title>The completed genome sequence of the pathogenic ascomycete fungus Fusarium graminearum.</title>
        <authorList>
            <person name="King R."/>
            <person name="Urban M."/>
            <person name="Hammond-Kosack M.C."/>
            <person name="Hassani-Pak K."/>
            <person name="Hammond-Kosack K.E."/>
        </authorList>
    </citation>
    <scope>NUCLEOTIDE SEQUENCE [LARGE SCALE GENOMIC DNA]</scope>
    <source>
        <strain evidence="4">ATCC MYA-4620 / CBS 123657 / FGSC 9075 / NRRL 31084 / PH-1</strain>
        <strain evidence="2">PH-1</strain>
    </source>
</reference>
<reference evidence="3" key="4">
    <citation type="submission" date="2017-01" db="UniProtKB">
        <authorList>
            <consortium name="EnsemblFungi"/>
        </authorList>
    </citation>
    <scope>IDENTIFICATION</scope>
    <source>
        <strain evidence="3">PH-1 / ATCC MYA-4620 / FGSC 9075 / NRRL 31084</strain>
    </source>
</reference>
<dbReference type="EnsemblFungi" id="CEF75736">
    <property type="protein sequence ID" value="CEF75736"/>
    <property type="gene ID" value="FGRRES_17349"/>
</dbReference>
<feature type="compositionally biased region" description="Low complexity" evidence="1">
    <location>
        <begin position="108"/>
        <end position="125"/>
    </location>
</feature>
<dbReference type="PANTHER" id="PTHR38166">
    <property type="entry name" value="C2H2-TYPE DOMAIN-CONTAINING PROTEIN-RELATED"/>
    <property type="match status" value="1"/>
</dbReference>
<organism evidence="2 4">
    <name type="scientific">Gibberella zeae (strain ATCC MYA-4620 / CBS 123657 / FGSC 9075 / NRRL 31084 / PH-1)</name>
    <name type="common">Wheat head blight fungus</name>
    <name type="synonym">Fusarium graminearum</name>
    <dbReference type="NCBI Taxonomy" id="229533"/>
    <lineage>
        <taxon>Eukaryota</taxon>
        <taxon>Fungi</taxon>
        <taxon>Dikarya</taxon>
        <taxon>Ascomycota</taxon>
        <taxon>Pezizomycotina</taxon>
        <taxon>Sordariomycetes</taxon>
        <taxon>Hypocreomycetidae</taxon>
        <taxon>Hypocreales</taxon>
        <taxon>Nectriaceae</taxon>
        <taxon>Fusarium</taxon>
    </lineage>
</organism>
<dbReference type="PANTHER" id="PTHR38166:SF1">
    <property type="entry name" value="C2H2-TYPE DOMAIN-CONTAINING PROTEIN"/>
    <property type="match status" value="1"/>
</dbReference>
<reference evidence="3 4" key="1">
    <citation type="journal article" date="2007" name="Science">
        <title>The Fusarium graminearum genome reveals a link between localized polymorphism and pathogen specialization.</title>
        <authorList>
            <person name="Cuomo C.A."/>
            <person name="Gueldener U."/>
            <person name="Xu J.-R."/>
            <person name="Trail F."/>
            <person name="Turgeon B.G."/>
            <person name="Di Pietro A."/>
            <person name="Walton J.D."/>
            <person name="Ma L.-J."/>
            <person name="Baker S.E."/>
            <person name="Rep M."/>
            <person name="Adam G."/>
            <person name="Antoniw J."/>
            <person name="Baldwin T."/>
            <person name="Calvo S.E."/>
            <person name="Chang Y.-L."/>
            <person name="DeCaprio D."/>
            <person name="Gale L.R."/>
            <person name="Gnerre S."/>
            <person name="Goswami R.S."/>
            <person name="Hammond-Kosack K."/>
            <person name="Harris L.J."/>
            <person name="Hilburn K."/>
            <person name="Kennell J.C."/>
            <person name="Kroken S."/>
            <person name="Magnuson J.K."/>
            <person name="Mannhaupt G."/>
            <person name="Mauceli E.W."/>
            <person name="Mewes H.-W."/>
            <person name="Mitterbauer R."/>
            <person name="Muehlbauer G."/>
            <person name="Muensterkoetter M."/>
            <person name="Nelson D."/>
            <person name="O'Donnell K."/>
            <person name="Ouellet T."/>
            <person name="Qi W."/>
            <person name="Quesneville H."/>
            <person name="Roncero M.I.G."/>
            <person name="Seong K.-Y."/>
            <person name="Tetko I.V."/>
            <person name="Urban M."/>
            <person name="Waalwijk C."/>
            <person name="Ward T.J."/>
            <person name="Yao J."/>
            <person name="Birren B.W."/>
            <person name="Kistler H.C."/>
        </authorList>
    </citation>
    <scope>NUCLEOTIDE SEQUENCE [LARGE SCALE GENOMIC DNA]</scope>
    <source>
        <strain evidence="4">ATCC MYA-4620 / CBS 123657 / FGSC 9075 / NRRL 31084 / PH-1</strain>
        <strain evidence="3">PH-1 / ATCC MYA-4620 / FGSC 9075 / NRRL 31084</strain>
    </source>
</reference>
<sequence length="675" mass="74407">MSDHIDASTQHGAGDSPDTTAPTKHSLRASEPASSGRSTREEDLANGPLLLALGDGLEEPVVSHPEICLTSQYSDNHRPEESILPSIPLRLSGALVAGPMTSSTISQSGASLSTPTESSSSAVQSLPVGPTESSVVRDRDFFLFAQPYEFSWQESGLCFGGEPLRVTRTSDDKFSKVDPGSERALSEPHKFATESTIQDVPAAMLISFNMAGMGEFMEHSSPTMLIEDLELASTTSSVVISASSPSETMDSNTTTEPSDPNQVVAMHRYADWIVELLIDDLYRSRGPQASNRRIAGASKKVTEGASNNPEGGKKGFNGKARVESKSQKRKALGGDGESEDEGSQDKKRKSSDIGKDNKRYRWVCPFVKWKPDEYACKVGPIHFRSIKDHVKNVHWKEYCDRCWSIYAESTDAAAHGICREIPPRSDPPPGLITYEMGHEIFTKRADGSVSHEEQWHRLYSVLFPGEQRWHSPYVNNETGDFMDKAEDWFRSKKCRDILEEEISKLEFKETEQKQVANLVWDKVFPRMFQEQAINGERFRKLVSNGPKATANAQSNQVANAGTSKAIPEPDPQYHTSTPSPGETFISYQFPEMESGEIPTFDLQTPAGETILGDDTFSGLLNLTGFEGPPDGVDPRELEGCSQDMLGSLLPDNFENALYENLDTDENYLAFTAGIY</sequence>
<keyword evidence="4" id="KW-1185">Reference proteome</keyword>
<accession>A0A0E0RWW1</accession>
<feature type="region of interest" description="Disordered" evidence="1">
    <location>
        <begin position="237"/>
        <end position="262"/>
    </location>
</feature>
<evidence type="ECO:0000313" key="2">
    <source>
        <dbReference type="EMBL" id="CEF75736.1"/>
    </source>
</evidence>
<gene>
    <name evidence="3" type="primary">FG10340.1</name>
    <name evidence="2" type="ORF">FGRAMPH1_01T07865</name>
</gene>
<dbReference type="VEuPathDB" id="FungiDB:FGRAMPH1_01G07865"/>
<feature type="compositionally biased region" description="Polar residues" evidence="1">
    <location>
        <begin position="247"/>
        <end position="261"/>
    </location>
</feature>
<feature type="region of interest" description="Disordered" evidence="1">
    <location>
        <begin position="1"/>
        <end position="47"/>
    </location>
</feature>
<feature type="region of interest" description="Disordered" evidence="1">
    <location>
        <begin position="288"/>
        <end position="352"/>
    </location>
</feature>
<evidence type="ECO:0000256" key="1">
    <source>
        <dbReference type="SAM" id="MobiDB-lite"/>
    </source>
</evidence>
<accession>A0A098DCP5</accession>
<reference evidence="3 4" key="2">
    <citation type="journal article" date="2010" name="Nature">
        <title>Comparative genomics reveals mobile pathogenicity chromosomes in Fusarium.</title>
        <authorList>
            <person name="Ma L.J."/>
            <person name="van der Does H.C."/>
            <person name="Borkovich K.A."/>
            <person name="Coleman J.J."/>
            <person name="Daboussi M.J."/>
            <person name="Di Pietro A."/>
            <person name="Dufresne M."/>
            <person name="Freitag M."/>
            <person name="Grabherr M."/>
            <person name="Henrissat B."/>
            <person name="Houterman P.M."/>
            <person name="Kang S."/>
            <person name="Shim W.B."/>
            <person name="Woloshuk C."/>
            <person name="Xie X."/>
            <person name="Xu J.R."/>
            <person name="Antoniw J."/>
            <person name="Baker S.E."/>
            <person name="Bluhm B.H."/>
            <person name="Breakspear A."/>
            <person name="Brown D.W."/>
            <person name="Butchko R.A."/>
            <person name="Chapman S."/>
            <person name="Coulson R."/>
            <person name="Coutinho P.M."/>
            <person name="Danchin E.G."/>
            <person name="Diener A."/>
            <person name="Gale L.R."/>
            <person name="Gardiner D.M."/>
            <person name="Goff S."/>
            <person name="Hammond-Kosack K.E."/>
            <person name="Hilburn K."/>
            <person name="Hua-Van A."/>
            <person name="Jonkers W."/>
            <person name="Kazan K."/>
            <person name="Kodira C.D."/>
            <person name="Koehrsen M."/>
            <person name="Kumar L."/>
            <person name="Lee Y.H."/>
            <person name="Li L."/>
            <person name="Manners J.M."/>
            <person name="Miranda-Saavedra D."/>
            <person name="Mukherjee M."/>
            <person name="Park G."/>
            <person name="Park J."/>
            <person name="Park S.Y."/>
            <person name="Proctor R.H."/>
            <person name="Regev A."/>
            <person name="Ruiz-Roldan M.C."/>
            <person name="Sain D."/>
            <person name="Sakthikumar S."/>
            <person name="Sykes S."/>
            <person name="Schwartz D.C."/>
            <person name="Turgeon B.G."/>
            <person name="Wapinski I."/>
            <person name="Yoder O."/>
            <person name="Young S."/>
            <person name="Zeng Q."/>
            <person name="Zhou S."/>
            <person name="Galagan J."/>
            <person name="Cuomo C.A."/>
            <person name="Kistler H.C."/>
            <person name="Rep M."/>
        </authorList>
    </citation>
    <scope>GENOME REANNOTATION</scope>
    <source>
        <strain evidence="4">ATCC MYA-4620 / CBS 123657 / FGSC 9075 / NRRL 31084 / PH-1</strain>
        <strain evidence="3">PH-1 / ATCC MYA-4620 / FGSC 9075 / NRRL 31084</strain>
    </source>
</reference>
<dbReference type="eggNOG" id="ENOG502R72I">
    <property type="taxonomic scope" value="Eukaryota"/>
</dbReference>